<dbReference type="EMBL" id="JBHLXP010000001">
    <property type="protein sequence ID" value="MFC0047284.1"/>
    <property type="molecule type" value="Genomic_DNA"/>
</dbReference>
<evidence type="ECO:0008006" key="4">
    <source>
        <dbReference type="Google" id="ProtNLM"/>
    </source>
</evidence>
<dbReference type="Proteomes" id="UP001589813">
    <property type="component" value="Unassembled WGS sequence"/>
</dbReference>
<keyword evidence="3" id="KW-1185">Reference proteome</keyword>
<name>A0ABV6B8U7_9GAMM</name>
<reference evidence="2 3" key="1">
    <citation type="submission" date="2024-09" db="EMBL/GenBank/DDBJ databases">
        <authorList>
            <person name="Sun Q."/>
            <person name="Mori K."/>
        </authorList>
    </citation>
    <scope>NUCLEOTIDE SEQUENCE [LARGE SCALE GENOMIC DNA]</scope>
    <source>
        <strain evidence="2 3">KCTC 23315</strain>
    </source>
</reference>
<keyword evidence="1" id="KW-0732">Signal</keyword>
<sequence length="230" mass="25804">MFKKIFLVSSLLITSMTAHAGFISGTHTTAGGKTVNLQGLEWMPLAYTLGLSRNQVEDASGFTDRFNGKWKNGDWRYATRAETSLLLMSLHGGDDASQHFFDELNADGAKWFTKQFGTTYHYDWWDYTYFNYGEREQCSYTYEHKGCLQGIVHYQNFQKKGMFSLQQGLSATADENLLVRWHPDFANSVTASLLVRPSSVPSTPVSAPSALSIFALGLCGLLLRRRKIAA</sequence>
<evidence type="ECO:0000256" key="1">
    <source>
        <dbReference type="SAM" id="SignalP"/>
    </source>
</evidence>
<protein>
    <recommendedName>
        <fullName evidence="4">PEP-CTERM sorting domain-containing protein</fullName>
    </recommendedName>
</protein>
<feature type="chain" id="PRO_5046437307" description="PEP-CTERM sorting domain-containing protein" evidence="1">
    <location>
        <begin position="21"/>
        <end position="230"/>
    </location>
</feature>
<dbReference type="RefSeq" id="WP_377240431.1">
    <property type="nucleotide sequence ID" value="NZ_JBHLXP010000001.1"/>
</dbReference>
<organism evidence="2 3">
    <name type="scientific">Rheinheimera tilapiae</name>
    <dbReference type="NCBI Taxonomy" id="875043"/>
    <lineage>
        <taxon>Bacteria</taxon>
        <taxon>Pseudomonadati</taxon>
        <taxon>Pseudomonadota</taxon>
        <taxon>Gammaproteobacteria</taxon>
        <taxon>Chromatiales</taxon>
        <taxon>Chromatiaceae</taxon>
        <taxon>Rheinheimera</taxon>
    </lineage>
</organism>
<evidence type="ECO:0000313" key="2">
    <source>
        <dbReference type="EMBL" id="MFC0047284.1"/>
    </source>
</evidence>
<evidence type="ECO:0000313" key="3">
    <source>
        <dbReference type="Proteomes" id="UP001589813"/>
    </source>
</evidence>
<gene>
    <name evidence="2" type="ORF">ACFFJP_03140</name>
</gene>
<proteinExistence type="predicted"/>
<accession>A0ABV6B8U7</accession>
<comment type="caution">
    <text evidence="2">The sequence shown here is derived from an EMBL/GenBank/DDBJ whole genome shotgun (WGS) entry which is preliminary data.</text>
</comment>
<feature type="signal peptide" evidence="1">
    <location>
        <begin position="1"/>
        <end position="20"/>
    </location>
</feature>